<keyword evidence="1" id="KW-1133">Transmembrane helix</keyword>
<name>A0A1G6LR47_9ACTN</name>
<proteinExistence type="predicted"/>
<sequence length="179" mass="19828">MHGTRDSRGVGAYRPGVSWQQSDTWQWWLQYGFDGIAGGLLGGAATGLVLWGTIRHERRMSEDRDLRDAVRRLQVVAMSVGMHPVADPLERHHRVLQLLAAMIEVEPLAQRLAPALKSDIARGRQFIFTDLGSADPNAMLLSRFTAALSATLSSWFADPKKFQKTAESTGDWLDGLRSA</sequence>
<dbReference type="EMBL" id="FMZM01000002">
    <property type="protein sequence ID" value="SDC45584.1"/>
    <property type="molecule type" value="Genomic_DNA"/>
</dbReference>
<organism evidence="2 3">
    <name type="scientific">Nocardioides lianchengensis</name>
    <dbReference type="NCBI Taxonomy" id="1045774"/>
    <lineage>
        <taxon>Bacteria</taxon>
        <taxon>Bacillati</taxon>
        <taxon>Actinomycetota</taxon>
        <taxon>Actinomycetes</taxon>
        <taxon>Propionibacteriales</taxon>
        <taxon>Nocardioidaceae</taxon>
        <taxon>Nocardioides</taxon>
    </lineage>
</organism>
<dbReference type="Proteomes" id="UP000199034">
    <property type="component" value="Unassembled WGS sequence"/>
</dbReference>
<keyword evidence="1" id="KW-0472">Membrane</keyword>
<reference evidence="2 3" key="1">
    <citation type="submission" date="2016-10" db="EMBL/GenBank/DDBJ databases">
        <authorList>
            <person name="de Groot N.N."/>
        </authorList>
    </citation>
    <scope>NUCLEOTIDE SEQUENCE [LARGE SCALE GENOMIC DNA]</scope>
    <source>
        <strain evidence="2 3">CGMCC 4.6858</strain>
    </source>
</reference>
<protein>
    <submittedName>
        <fullName evidence="2">Uncharacterized protein</fullName>
    </submittedName>
</protein>
<evidence type="ECO:0000313" key="2">
    <source>
        <dbReference type="EMBL" id="SDC45584.1"/>
    </source>
</evidence>
<evidence type="ECO:0000256" key="1">
    <source>
        <dbReference type="SAM" id="Phobius"/>
    </source>
</evidence>
<keyword evidence="3" id="KW-1185">Reference proteome</keyword>
<gene>
    <name evidence="2" type="ORF">SAMN05421872_102331</name>
</gene>
<accession>A0A1G6LR47</accession>
<dbReference type="AlphaFoldDB" id="A0A1G6LR47"/>
<keyword evidence="1" id="KW-0812">Transmembrane</keyword>
<evidence type="ECO:0000313" key="3">
    <source>
        <dbReference type="Proteomes" id="UP000199034"/>
    </source>
</evidence>
<feature type="transmembrane region" description="Helical" evidence="1">
    <location>
        <begin position="35"/>
        <end position="54"/>
    </location>
</feature>
<dbReference type="STRING" id="1045774.SAMN05421872_102331"/>